<gene>
    <name evidence="13" type="ORF">Dda_3347</name>
</gene>
<evidence type="ECO:0000256" key="8">
    <source>
        <dbReference type="ARBA" id="ARBA00023204"/>
    </source>
</evidence>
<dbReference type="InterPro" id="IPR022656">
    <property type="entry name" value="XPA_C"/>
</dbReference>
<feature type="compositionally biased region" description="Basic and acidic residues" evidence="11">
    <location>
        <begin position="395"/>
        <end position="416"/>
    </location>
</feature>
<dbReference type="CDD" id="cd21077">
    <property type="entry name" value="DBD_Rad14"/>
    <property type="match status" value="1"/>
</dbReference>
<dbReference type="Pfam" id="PF05181">
    <property type="entry name" value="XPA_C"/>
    <property type="match status" value="1"/>
</dbReference>
<dbReference type="GO" id="GO:0005634">
    <property type="term" value="C:nucleus"/>
    <property type="evidence" value="ECO:0007669"/>
    <property type="project" value="UniProtKB-SubCell"/>
</dbReference>
<evidence type="ECO:0000256" key="5">
    <source>
        <dbReference type="ARBA" id="ARBA00022771"/>
    </source>
</evidence>
<dbReference type="AlphaFoldDB" id="A0AAD6J1T0"/>
<evidence type="ECO:0000256" key="11">
    <source>
        <dbReference type="SAM" id="MobiDB-lite"/>
    </source>
</evidence>
<dbReference type="Gene3D" id="3.90.530.10">
    <property type="entry name" value="XPA C-terminal domain"/>
    <property type="match status" value="1"/>
</dbReference>
<dbReference type="PANTHER" id="PTHR28110:SF1">
    <property type="entry name" value="TRANSMEMBRANE PROTEIN"/>
    <property type="match status" value="1"/>
</dbReference>
<dbReference type="InterPro" id="IPR055323">
    <property type="entry name" value="C57A10.07/YOR238W"/>
</dbReference>
<keyword evidence="4" id="KW-0227">DNA damage</keyword>
<accession>A0AAD6J1T0</accession>
<dbReference type="PANTHER" id="PTHR28110">
    <property type="entry name" value="TRANSMEMBRANE PROTEIN"/>
    <property type="match status" value="1"/>
</dbReference>
<reference evidence="13" key="1">
    <citation type="submission" date="2023-01" db="EMBL/GenBank/DDBJ databases">
        <title>The chitinases involved in constricting ring structure development in the nematode-trapping fungus Drechslerella dactyloides.</title>
        <authorList>
            <person name="Wang R."/>
            <person name="Zhang L."/>
            <person name="Tang P."/>
            <person name="Li S."/>
            <person name="Liang L."/>
        </authorList>
    </citation>
    <scope>NUCLEOTIDE SEQUENCE</scope>
    <source>
        <strain evidence="13">YMF1.00031</strain>
    </source>
</reference>
<evidence type="ECO:0000256" key="3">
    <source>
        <dbReference type="ARBA" id="ARBA00022723"/>
    </source>
</evidence>
<evidence type="ECO:0000256" key="1">
    <source>
        <dbReference type="ARBA" id="ARBA00004123"/>
    </source>
</evidence>
<dbReference type="EMBL" id="JAQGDS010000003">
    <property type="protein sequence ID" value="KAJ6262536.1"/>
    <property type="molecule type" value="Genomic_DNA"/>
</dbReference>
<evidence type="ECO:0000259" key="12">
    <source>
        <dbReference type="Pfam" id="PF05181"/>
    </source>
</evidence>
<feature type="region of interest" description="Disordered" evidence="11">
    <location>
        <begin position="44"/>
        <end position="72"/>
    </location>
</feature>
<evidence type="ECO:0000313" key="13">
    <source>
        <dbReference type="EMBL" id="KAJ6262536.1"/>
    </source>
</evidence>
<evidence type="ECO:0000256" key="2">
    <source>
        <dbReference type="ARBA" id="ARBA00005548"/>
    </source>
</evidence>
<dbReference type="GO" id="GO:0003684">
    <property type="term" value="F:damaged DNA binding"/>
    <property type="evidence" value="ECO:0007669"/>
    <property type="project" value="InterPro"/>
</dbReference>
<dbReference type="GO" id="GO:0006289">
    <property type="term" value="P:nucleotide-excision repair"/>
    <property type="evidence" value="ECO:0007669"/>
    <property type="project" value="InterPro"/>
</dbReference>
<evidence type="ECO:0000256" key="10">
    <source>
        <dbReference type="ARBA" id="ARBA00072989"/>
    </source>
</evidence>
<evidence type="ECO:0000256" key="4">
    <source>
        <dbReference type="ARBA" id="ARBA00022763"/>
    </source>
</evidence>
<comment type="subcellular location">
    <subcellularLocation>
        <location evidence="1">Nucleus</location>
    </subcellularLocation>
</comment>
<dbReference type="InterPro" id="IPR037129">
    <property type="entry name" value="XPA_sf"/>
</dbReference>
<dbReference type="NCBIfam" id="TIGR00598">
    <property type="entry name" value="rad14"/>
    <property type="match status" value="1"/>
</dbReference>
<keyword evidence="7" id="KW-0238">DNA-binding</keyword>
<keyword evidence="8" id="KW-0234">DNA repair</keyword>
<dbReference type="Proteomes" id="UP001221413">
    <property type="component" value="Unassembled WGS sequence"/>
</dbReference>
<feature type="domain" description="XPA C-terminal" evidence="12">
    <location>
        <begin position="580"/>
        <end position="630"/>
    </location>
</feature>
<keyword evidence="5" id="KW-0863">Zinc-finger</keyword>
<evidence type="ECO:0000313" key="14">
    <source>
        <dbReference type="Proteomes" id="UP001221413"/>
    </source>
</evidence>
<keyword evidence="3" id="KW-0479">Metal-binding</keyword>
<dbReference type="FunFam" id="3.90.530.10:FF:000003">
    <property type="entry name" value="Dna repair rad14 protein"/>
    <property type="match status" value="1"/>
</dbReference>
<keyword evidence="6" id="KW-0862">Zinc</keyword>
<protein>
    <recommendedName>
        <fullName evidence="10">DNA repair protein RAD14</fullName>
    </recommendedName>
</protein>
<proteinExistence type="inferred from homology"/>
<feature type="region of interest" description="Disordered" evidence="11">
    <location>
        <begin position="364"/>
        <end position="467"/>
    </location>
</feature>
<keyword evidence="14" id="KW-1185">Reference proteome</keyword>
<dbReference type="InterPro" id="IPR009061">
    <property type="entry name" value="DNA-bd_dom_put_sf"/>
</dbReference>
<dbReference type="InterPro" id="IPR000465">
    <property type="entry name" value="XPA/RAD14"/>
</dbReference>
<evidence type="ECO:0000256" key="9">
    <source>
        <dbReference type="ARBA" id="ARBA00023242"/>
    </source>
</evidence>
<organism evidence="13 14">
    <name type="scientific">Drechslerella dactyloides</name>
    <name type="common">Nematode-trapping fungus</name>
    <name type="synonym">Arthrobotrys dactyloides</name>
    <dbReference type="NCBI Taxonomy" id="74499"/>
    <lineage>
        <taxon>Eukaryota</taxon>
        <taxon>Fungi</taxon>
        <taxon>Dikarya</taxon>
        <taxon>Ascomycota</taxon>
        <taxon>Pezizomycotina</taxon>
        <taxon>Orbiliomycetes</taxon>
        <taxon>Orbiliales</taxon>
        <taxon>Orbiliaceae</taxon>
        <taxon>Drechslerella</taxon>
    </lineage>
</organism>
<evidence type="ECO:0000256" key="7">
    <source>
        <dbReference type="ARBA" id="ARBA00023125"/>
    </source>
</evidence>
<feature type="compositionally biased region" description="Basic and acidic residues" evidence="11">
    <location>
        <begin position="445"/>
        <end position="462"/>
    </location>
</feature>
<comment type="similarity">
    <text evidence="2">Belongs to the XPA family.</text>
</comment>
<dbReference type="SUPFAM" id="SSF46955">
    <property type="entry name" value="Putative DNA-binding domain"/>
    <property type="match status" value="1"/>
</dbReference>
<evidence type="ECO:0000256" key="6">
    <source>
        <dbReference type="ARBA" id="ARBA00022833"/>
    </source>
</evidence>
<feature type="compositionally biased region" description="Polar residues" evidence="11">
    <location>
        <begin position="44"/>
        <end position="55"/>
    </location>
</feature>
<sequence length="727" mass="81714">MSIFTSSTGGGLFSTRRDDPDVELSLPLYSSADNRSSGFLAAASSNLPTSRSASPRPTDRIPRPSTPPALFSPPPLAGRLRRVCRQSWQTILVVMLLLYTFYTFLRPSTIQIDAADAVAEYDGGPPKSKITHLVMVTGHAIWMGGPTLGDDEKEWTLLSYQKGLAKTFKQHIQKGVDIAQADEGSLLVFTGGETRRFAGPSSEAQSYWSLAYLSKLIPPESSLFNRSTTEEFARDSYENLLFSICRFHEYTSNYPSKITVVGFEFKRERFETVHRHAIRYPHEQFTYIGLDNTDDQEQLAHFQKGEKEGTLAQFRADPHGCVDAGLVSKKKERNPFRTRHGDPIITTLLSTDHSLHLATGVVDMSTPPPPDLAAGVPTTPSRLFTKAGAPLTPEQVRKLETERLKAKAQRQQREQEAAAESAPLPRGTKRTFASAAPPPTADGKPNTDDRPARNLRNAKDAPARPLESIQAARKFQKYVEYDFSKMQDTKGGFISVADDPHSVLAAAEAAGKPANMTLEDWDRQQLKKRLQREQQGAFEPAILKGGKKCFECESLELDWKFLEVFGARVCGKCKEKLPDKYSLLTKTECREDYLLTDPELRDEELLPHMDKPNPHKSNWATMNLYLRYQVEEFAWKKWGSPEALDEEYERRTAEQKRRKDAKFQKRLMDLKKRTRVETWKRQGKLGAVSGGKHVHEWGELVEKEGAGEGIGVKTCVECGMEVEEMII</sequence>
<keyword evidence="9" id="KW-0539">Nucleus</keyword>
<name>A0AAD6J1T0_DREDA</name>
<comment type="caution">
    <text evidence="13">The sequence shown here is derived from an EMBL/GenBank/DDBJ whole genome shotgun (WGS) entry which is preliminary data.</text>
</comment>
<dbReference type="GO" id="GO:0008270">
    <property type="term" value="F:zinc ion binding"/>
    <property type="evidence" value="ECO:0007669"/>
    <property type="project" value="UniProtKB-KW"/>
</dbReference>
<dbReference type="GO" id="GO:0005737">
    <property type="term" value="C:cytoplasm"/>
    <property type="evidence" value="ECO:0007669"/>
    <property type="project" value="TreeGrafter"/>
</dbReference>